<dbReference type="Gene3D" id="2.60.40.10">
    <property type="entry name" value="Immunoglobulins"/>
    <property type="match status" value="1"/>
</dbReference>
<dbReference type="AlphaFoldDB" id="A0A7W8KF24"/>
<evidence type="ECO:0000313" key="3">
    <source>
        <dbReference type="EMBL" id="MBB5376931.1"/>
    </source>
</evidence>
<evidence type="ECO:0000313" key="5">
    <source>
        <dbReference type="Proteomes" id="UP000619376"/>
    </source>
</evidence>
<dbReference type="EMBL" id="BNAJ01000005">
    <property type="protein sequence ID" value="GHF46394.1"/>
    <property type="molecule type" value="Genomic_DNA"/>
</dbReference>
<evidence type="ECO:0000313" key="2">
    <source>
        <dbReference type="EMBL" id="GHF46394.1"/>
    </source>
</evidence>
<dbReference type="Proteomes" id="UP000619376">
    <property type="component" value="Unassembled WGS sequence"/>
</dbReference>
<organism evidence="3 4">
    <name type="scientific">Deinococcus metalli</name>
    <dbReference type="NCBI Taxonomy" id="1141878"/>
    <lineage>
        <taxon>Bacteria</taxon>
        <taxon>Thermotogati</taxon>
        <taxon>Deinococcota</taxon>
        <taxon>Deinococci</taxon>
        <taxon>Deinococcales</taxon>
        <taxon>Deinococcaceae</taxon>
        <taxon>Deinococcus</taxon>
    </lineage>
</organism>
<name>A0A7W8KF24_9DEIO</name>
<protein>
    <submittedName>
        <fullName evidence="3">P pilus assembly chaperone PapD</fullName>
    </submittedName>
</protein>
<dbReference type="RefSeq" id="WP_184112001.1">
    <property type="nucleotide sequence ID" value="NZ_BNAJ01000005.1"/>
</dbReference>
<accession>A0A7W8KF24</accession>
<comment type="caution">
    <text evidence="3">The sequence shown here is derived from an EMBL/GenBank/DDBJ whole genome shotgun (WGS) entry which is preliminary data.</text>
</comment>
<reference evidence="5" key="2">
    <citation type="journal article" date="2019" name="Int. J. Syst. Evol. Microbiol.">
        <title>The Global Catalogue of Microorganisms (GCM) 10K type strain sequencing project: providing services to taxonomists for standard genome sequencing and annotation.</title>
        <authorList>
            <consortium name="The Broad Institute Genomics Platform"/>
            <consortium name="The Broad Institute Genome Sequencing Center for Infectious Disease"/>
            <person name="Wu L."/>
            <person name="Ma J."/>
        </authorList>
    </citation>
    <scope>NUCLEOTIDE SEQUENCE [LARGE SCALE GENOMIC DNA]</scope>
    <source>
        <strain evidence="5">CGMCC 1.18437</strain>
    </source>
</reference>
<proteinExistence type="predicted"/>
<sequence>MKRLPRVLFSLTTFSALLSGPALAATGVSLDVSRVELSVQPGQSLNHTVTVQNPGKQGEAAMTVSSYTSDFVLPTSGEAQYVSGGSLKNSLGRWLQVTPTTFRLGAGEKQQVRYTINVPAGTTPGLYWGVLFFKSDSPDAASVAGSQSSVTMNYNVDVGQIIYVQVGQPHFDAKLTAVQSTYSAGGLNVSATVKNAGTTLIRAAGRAVVVDASGKTMATVDLGESVALPGYTRSFTGSAAQSLPAGQYQVLIVLKYGQGKLFTGQTALVVKP</sequence>
<keyword evidence="1" id="KW-0732">Signal</keyword>
<reference evidence="2" key="1">
    <citation type="journal article" date="2014" name="Int. J. Syst. Evol. Microbiol.">
        <title>Complete genome of a new Firmicutes species belonging to the dominant human colonic microbiota ('Ruminococcus bicirculans') reveals two chromosomes and a selective capacity to utilize plant glucans.</title>
        <authorList>
            <consortium name="NISC Comparative Sequencing Program"/>
            <person name="Wegmann U."/>
            <person name="Louis P."/>
            <person name="Goesmann A."/>
            <person name="Henrissat B."/>
            <person name="Duncan S.H."/>
            <person name="Flint H.J."/>
        </authorList>
    </citation>
    <scope>NUCLEOTIDE SEQUENCE</scope>
    <source>
        <strain evidence="2">CGMCC 1.18437</strain>
    </source>
</reference>
<evidence type="ECO:0000256" key="1">
    <source>
        <dbReference type="SAM" id="SignalP"/>
    </source>
</evidence>
<reference evidence="3 4" key="3">
    <citation type="submission" date="2020-08" db="EMBL/GenBank/DDBJ databases">
        <title>Genomic Encyclopedia of Type Strains, Phase IV (KMG-IV): sequencing the most valuable type-strain genomes for metagenomic binning, comparative biology and taxonomic classification.</title>
        <authorList>
            <person name="Goeker M."/>
        </authorList>
    </citation>
    <scope>NUCLEOTIDE SEQUENCE [LARGE SCALE GENOMIC DNA]</scope>
    <source>
        <strain evidence="3 4">DSM 27521</strain>
    </source>
</reference>
<keyword evidence="5" id="KW-1185">Reference proteome</keyword>
<reference evidence="2" key="4">
    <citation type="submission" date="2024-05" db="EMBL/GenBank/DDBJ databases">
        <authorList>
            <person name="Sun Q."/>
            <person name="Zhou Y."/>
        </authorList>
    </citation>
    <scope>NUCLEOTIDE SEQUENCE</scope>
    <source>
        <strain evidence="2">CGMCC 1.18437</strain>
    </source>
</reference>
<feature type="signal peptide" evidence="1">
    <location>
        <begin position="1"/>
        <end position="24"/>
    </location>
</feature>
<dbReference type="InterPro" id="IPR013783">
    <property type="entry name" value="Ig-like_fold"/>
</dbReference>
<feature type="chain" id="PRO_5031249329" evidence="1">
    <location>
        <begin position="25"/>
        <end position="272"/>
    </location>
</feature>
<dbReference type="EMBL" id="JACHFK010000005">
    <property type="protein sequence ID" value="MBB5376931.1"/>
    <property type="molecule type" value="Genomic_DNA"/>
</dbReference>
<evidence type="ECO:0000313" key="4">
    <source>
        <dbReference type="Proteomes" id="UP000539473"/>
    </source>
</evidence>
<dbReference type="Proteomes" id="UP000539473">
    <property type="component" value="Unassembled WGS sequence"/>
</dbReference>
<gene>
    <name evidence="2" type="ORF">GCM10017781_23580</name>
    <name evidence="3" type="ORF">HNQ07_002395</name>
</gene>